<evidence type="ECO:0000259" key="2">
    <source>
        <dbReference type="Pfam" id="PF02470"/>
    </source>
</evidence>
<gene>
    <name evidence="3" type="primary">ycf22</name>
</gene>
<reference evidence="3" key="2">
    <citation type="submission" date="2019-04" db="EMBL/GenBank/DDBJ databases">
        <authorList>
            <person name="Pasella M."/>
        </authorList>
    </citation>
    <scope>NUCLEOTIDE SEQUENCE</scope>
    <source>
        <strain evidence="3">PD2950_2</strain>
    </source>
</reference>
<dbReference type="PANTHER" id="PTHR34675:SF1">
    <property type="entry name" value="PROTEIN TRIGALACTOSYLDIACYLGLYCEROL 2, CHLOROPLASTIC"/>
    <property type="match status" value="1"/>
</dbReference>
<dbReference type="AlphaFoldDB" id="A0A4D6WTS9"/>
<evidence type="ECO:0000313" key="3">
    <source>
        <dbReference type="EMBL" id="QCI06532.1"/>
    </source>
</evidence>
<dbReference type="Pfam" id="PF02470">
    <property type="entry name" value="MlaD"/>
    <property type="match status" value="1"/>
</dbReference>
<keyword evidence="3" id="KW-0934">Plastid</keyword>
<name>A0A4D6WTS9_9FLOR</name>
<sequence length="218" mass="25480">MNFRFKYTLKNINKIIILLIFTLFLGILLSFMDINLKKHGYVLFIEFSNAYGIKEGTAIHLRGIQIGYVEKIKIKINSLLVLVFIKSPNILIPKNSIIETNQTGLFNNTLIDIIPLEKLDDKISTEINIFSKNCLHSKFLCNNHYLYGNRGLNYDDLVRATTRISQRFDDPRFFNLFYLFLKNILEVSDEVIFSINNTSYIIYLFTELLEIIISKYIV</sequence>
<reference evidence="3" key="1">
    <citation type="journal article" date="2019" name="Mol. Phylogenet. Evol.">
        <title>Morphological evolution and classification of the red algal order Ceramiales inferred using plastid phylogenomics.</title>
        <authorList>
            <person name="Diaz-Tapia P."/>
            <person name="Pasella M.M."/>
            <person name="Verbruggen H."/>
            <person name="Maggs C.A."/>
        </authorList>
    </citation>
    <scope>NUCLEOTIDE SEQUENCE</scope>
    <source>
        <strain evidence="3">PD2950_2</strain>
    </source>
</reference>
<dbReference type="InterPro" id="IPR039342">
    <property type="entry name" value="TGD2-like"/>
</dbReference>
<protein>
    <recommendedName>
        <fullName evidence="2">Mce/MlaD domain-containing protein</fullName>
    </recommendedName>
</protein>
<proteinExistence type="predicted"/>
<feature type="transmembrane region" description="Helical" evidence="1">
    <location>
        <begin position="12"/>
        <end position="32"/>
    </location>
</feature>
<organism evidence="3">
    <name type="scientific">Erythroglossum lusitanicum</name>
    <dbReference type="NCBI Taxonomy" id="2575615"/>
    <lineage>
        <taxon>Eukaryota</taxon>
        <taxon>Rhodophyta</taxon>
        <taxon>Florideophyceae</taxon>
        <taxon>Rhodymeniophycidae</taxon>
        <taxon>Ceramiales</taxon>
        <taxon>Delesseriaceae</taxon>
        <taxon>Erythroglossum</taxon>
    </lineage>
</organism>
<dbReference type="PANTHER" id="PTHR34675">
    <property type="entry name" value="PROTEIN TRIGALACTOSYLDIACYLGLYCEROL 2, CHLOROPLASTIC"/>
    <property type="match status" value="1"/>
</dbReference>
<keyword evidence="1" id="KW-0812">Transmembrane</keyword>
<feature type="domain" description="Mce/MlaD" evidence="2">
    <location>
        <begin position="40"/>
        <end position="115"/>
    </location>
</feature>
<evidence type="ECO:0000256" key="1">
    <source>
        <dbReference type="SAM" id="Phobius"/>
    </source>
</evidence>
<dbReference type="EMBL" id="MK814654">
    <property type="protein sequence ID" value="QCI06532.1"/>
    <property type="molecule type" value="Genomic_DNA"/>
</dbReference>
<keyword evidence="1" id="KW-0472">Membrane</keyword>
<keyword evidence="1" id="KW-1133">Transmembrane helix</keyword>
<accession>A0A4D6WTS9</accession>
<geneLocation type="plastid" evidence="3"/>
<dbReference type="InterPro" id="IPR003399">
    <property type="entry name" value="Mce/MlaD"/>
</dbReference>